<evidence type="ECO:0000256" key="9">
    <source>
        <dbReference type="ARBA" id="ARBA00056775"/>
    </source>
</evidence>
<accession>A0A4R0RYW1</accession>
<evidence type="ECO:0000256" key="2">
    <source>
        <dbReference type="ARBA" id="ARBA00010838"/>
    </source>
</evidence>
<protein>
    <recommendedName>
        <fullName evidence="3">beta-glucosidase</fullName>
        <ecNumber evidence="3">3.2.1.21</ecNumber>
    </recommendedName>
</protein>
<reference evidence="11 12" key="1">
    <citation type="submission" date="2018-11" db="EMBL/GenBank/DDBJ databases">
        <title>Genome assembly of Steccherinum ochraceum LE-BIN_3174, the white-rot fungus of the Steccherinaceae family (The Residual Polyporoid clade, Polyporales, Basidiomycota).</title>
        <authorList>
            <person name="Fedorova T.V."/>
            <person name="Glazunova O.A."/>
            <person name="Landesman E.O."/>
            <person name="Moiseenko K.V."/>
            <person name="Psurtseva N.V."/>
            <person name="Savinova O.S."/>
            <person name="Shakhova N.V."/>
            <person name="Tyazhelova T.V."/>
            <person name="Vasina D.V."/>
        </authorList>
    </citation>
    <scope>NUCLEOTIDE SEQUENCE [LARGE SCALE GENOMIC DNA]</scope>
    <source>
        <strain evidence="11 12">LE-BIN_3174</strain>
    </source>
</reference>
<dbReference type="Pfam" id="PF00232">
    <property type="entry name" value="Glyco_hydro_1"/>
    <property type="match status" value="1"/>
</dbReference>
<gene>
    <name evidence="11" type="primary">BGL1A</name>
    <name evidence="11" type="ORF">EIP91_010903</name>
</gene>
<dbReference type="GO" id="GO:0080079">
    <property type="term" value="F:cellobiose glucosidase activity"/>
    <property type="evidence" value="ECO:0007669"/>
    <property type="project" value="UniProtKB-ARBA"/>
</dbReference>
<dbReference type="InterPro" id="IPR001360">
    <property type="entry name" value="Glyco_hydro_1"/>
</dbReference>
<dbReference type="PANTHER" id="PTHR10353:SF36">
    <property type="entry name" value="LP05116P"/>
    <property type="match status" value="1"/>
</dbReference>
<evidence type="ECO:0000256" key="6">
    <source>
        <dbReference type="ARBA" id="ARBA00023277"/>
    </source>
</evidence>
<keyword evidence="6" id="KW-0119">Carbohydrate metabolism</keyword>
<organism evidence="11 12">
    <name type="scientific">Steccherinum ochraceum</name>
    <dbReference type="NCBI Taxonomy" id="92696"/>
    <lineage>
        <taxon>Eukaryota</taxon>
        <taxon>Fungi</taxon>
        <taxon>Dikarya</taxon>
        <taxon>Basidiomycota</taxon>
        <taxon>Agaricomycotina</taxon>
        <taxon>Agaricomycetes</taxon>
        <taxon>Polyporales</taxon>
        <taxon>Steccherinaceae</taxon>
        <taxon>Steccherinum</taxon>
    </lineage>
</organism>
<comment type="catalytic activity">
    <reaction evidence="1">
        <text>Hydrolysis of terminal, non-reducing beta-D-glucosyl residues with release of beta-D-glucose.</text>
        <dbReference type="EC" id="3.2.1.21"/>
    </reaction>
</comment>
<keyword evidence="5" id="KW-0136">Cellulose degradation</keyword>
<evidence type="ECO:0000256" key="1">
    <source>
        <dbReference type="ARBA" id="ARBA00000448"/>
    </source>
</evidence>
<dbReference type="EMBL" id="RWJN01000068">
    <property type="protein sequence ID" value="TCD68394.1"/>
    <property type="molecule type" value="Genomic_DNA"/>
</dbReference>
<evidence type="ECO:0000256" key="10">
    <source>
        <dbReference type="RuleBase" id="RU003690"/>
    </source>
</evidence>
<comment type="caution">
    <text evidence="11">The sequence shown here is derived from an EMBL/GenBank/DDBJ whole genome shotgun (WGS) entry which is preliminary data.</text>
</comment>
<dbReference type="SUPFAM" id="SSF51445">
    <property type="entry name" value="(Trans)glycosidases"/>
    <property type="match status" value="1"/>
</dbReference>
<dbReference type="Gene3D" id="3.20.20.80">
    <property type="entry name" value="Glycosidases"/>
    <property type="match status" value="1"/>
</dbReference>
<keyword evidence="4" id="KW-0378">Hydrolase</keyword>
<dbReference type="PANTHER" id="PTHR10353">
    <property type="entry name" value="GLYCOSYL HYDROLASE"/>
    <property type="match status" value="1"/>
</dbReference>
<evidence type="ECO:0000313" key="11">
    <source>
        <dbReference type="EMBL" id="TCD68394.1"/>
    </source>
</evidence>
<evidence type="ECO:0000256" key="4">
    <source>
        <dbReference type="ARBA" id="ARBA00022801"/>
    </source>
</evidence>
<evidence type="ECO:0000313" key="12">
    <source>
        <dbReference type="Proteomes" id="UP000292702"/>
    </source>
</evidence>
<dbReference type="InterPro" id="IPR017853">
    <property type="entry name" value="GH"/>
</dbReference>
<dbReference type="EC" id="3.2.1.21" evidence="3"/>
<keyword evidence="7" id="KW-0326">Glycosidase</keyword>
<dbReference type="FunFam" id="3.20.20.80:FF:000011">
    <property type="entry name" value="Cytosolic beta-glucosidase"/>
    <property type="match status" value="1"/>
</dbReference>
<dbReference type="Proteomes" id="UP000292702">
    <property type="component" value="Unassembled WGS sequence"/>
</dbReference>
<evidence type="ECO:0000256" key="7">
    <source>
        <dbReference type="ARBA" id="ARBA00023295"/>
    </source>
</evidence>
<name>A0A4R0RYW1_9APHY</name>
<evidence type="ECO:0000256" key="3">
    <source>
        <dbReference type="ARBA" id="ARBA00012744"/>
    </source>
</evidence>
<dbReference type="PRINTS" id="PR00131">
    <property type="entry name" value="GLHYDRLASE1"/>
</dbReference>
<comment type="function">
    <text evidence="9">Plays an important role in cellulose degradation. Shows hydrolytic activity against several glycosidic compounds.</text>
</comment>
<proteinExistence type="inferred from homology"/>
<dbReference type="AlphaFoldDB" id="A0A4R0RYW1"/>
<evidence type="ECO:0000256" key="5">
    <source>
        <dbReference type="ARBA" id="ARBA00023001"/>
    </source>
</evidence>
<dbReference type="GO" id="GO:0030245">
    <property type="term" value="P:cellulose catabolic process"/>
    <property type="evidence" value="ECO:0007669"/>
    <property type="project" value="UniProtKB-KW"/>
</dbReference>
<evidence type="ECO:0000256" key="8">
    <source>
        <dbReference type="ARBA" id="ARBA00023326"/>
    </source>
</evidence>
<keyword evidence="8" id="KW-0624">Polysaccharide degradation</keyword>
<keyword evidence="12" id="KW-1185">Reference proteome</keyword>
<dbReference type="STRING" id="92696.A0A4R0RYW1"/>
<dbReference type="OrthoDB" id="65569at2759"/>
<comment type="similarity">
    <text evidence="2 10">Belongs to the glycosyl hydrolase 1 family.</text>
</comment>
<sequence length="470" mass="53744">MAATTSFKLPKDFTWGFATGRSPPSSYQIEGSFDKDGREPSIWDTFSKTPGKIRDGGNGDVATDSYRLWKEDIDLLKSYGVKAYRFSIAWTRIIPKGGRNDPVNEAGIQFYRTQLEELIKRGITPWVTLYHWDLPQGIHDRYGGWLNKEEIIQDYVHYAKVCFQAFGDLVQNWITFNEPWIISTLGYSVGVFAPGHVSNTEQWIVGHHVILAHAHAVKLYRNEFQSSQKGQIGITVDAHWLLPYDDKPENAAAALRGLDFKMGRFADPIYLGYYPQTVKDIVGDRLPEFTPEEIALVHGSSDFFGLNTYTTHLVQDGGNDENMGFVKTGHTKPDGTQLGAISDATWLQTYPQGFRHLLNHLWRTYRKPIYVTENGFPVKGENDLPVEEAVHDKDRVDYFEGYTNAVLQAVNEDDVDVRGYFGWSLLDNFEWADGYKIRFGVTHVDYKTQKRTPKDSARFLTKWFAEHIEQ</sequence>